<dbReference type="AlphaFoldDB" id="A0A1Y5PM77"/>
<dbReference type="PANTHER" id="PTHR13158">
    <property type="match status" value="1"/>
</dbReference>
<accession>A0A1Y5PM77</accession>
<dbReference type="EMBL" id="LT598653">
    <property type="protein sequence ID" value="SBV31133.1"/>
    <property type="molecule type" value="Genomic_DNA"/>
</dbReference>
<gene>
    <name evidence="1" type="ORF">SPPYR_0013</name>
</gene>
<dbReference type="InterPro" id="IPR017437">
    <property type="entry name" value="ATP-NAD_kinase_PpnK-typ_C"/>
</dbReference>
<protein>
    <recommendedName>
        <fullName evidence="2">Inorganic polyphosphate/ATP-NAD kinase</fullName>
    </recommendedName>
</protein>
<sequence>MTTTAPRAVFVTRETDYELLLARHATREQARFYLDTRGQKLAELEARHEQFQSVLRQARATVPADWRQTLVRRADLDRFLFAPEDVIVAVGQDGLVANVAKYLNGQPVLGVNPAPDLFDGVLVRVGLNRLGAALPACLHGDVAVENRTMVEGVLDTGEKLLALNELFVGHRSHQSARYRIAIGDATEDHSSSGLIVASGTGATGWARSIMEATGQQVALGPQERAVGYFVREPFPSIATGTTLRAGKLDQTALQVTSRMNDGGVIFADGIEQDFLPFDWGRQVSIAPSERVLRLIAE</sequence>
<dbReference type="Gene3D" id="2.60.200.30">
    <property type="entry name" value="Probable inorganic polyphosphate/atp-NAD kinase, domain 2"/>
    <property type="match status" value="1"/>
</dbReference>
<dbReference type="GO" id="GO:0019674">
    <property type="term" value="P:NAD+ metabolic process"/>
    <property type="evidence" value="ECO:0007669"/>
    <property type="project" value="InterPro"/>
</dbReference>
<dbReference type="InterPro" id="IPR016064">
    <property type="entry name" value="NAD/diacylglycerol_kinase_sf"/>
</dbReference>
<proteinExistence type="predicted"/>
<evidence type="ECO:0000313" key="1">
    <source>
        <dbReference type="EMBL" id="SBV31133.1"/>
    </source>
</evidence>
<dbReference type="KEGG" id="sphu:SPPYR_0013"/>
<dbReference type="SUPFAM" id="SSF111331">
    <property type="entry name" value="NAD kinase/diacylglycerol kinase-like"/>
    <property type="match status" value="1"/>
</dbReference>
<dbReference type="RefSeq" id="WP_295322325.1">
    <property type="nucleotide sequence ID" value="NZ_LT598653.1"/>
</dbReference>
<name>A0A1Y5PM77_9SPHN</name>
<dbReference type="GO" id="GO:0003951">
    <property type="term" value="F:NAD+ kinase activity"/>
    <property type="evidence" value="ECO:0007669"/>
    <property type="project" value="InterPro"/>
</dbReference>
<organism evidence="1">
    <name type="scientific">uncultured Sphingopyxis sp</name>
    <dbReference type="NCBI Taxonomy" id="310581"/>
    <lineage>
        <taxon>Bacteria</taxon>
        <taxon>Pseudomonadati</taxon>
        <taxon>Pseudomonadota</taxon>
        <taxon>Alphaproteobacteria</taxon>
        <taxon>Sphingomonadales</taxon>
        <taxon>Sphingomonadaceae</taxon>
        <taxon>Sphingopyxis</taxon>
        <taxon>environmental samples</taxon>
    </lineage>
</organism>
<reference evidence="1" key="1">
    <citation type="submission" date="2016-03" db="EMBL/GenBank/DDBJ databases">
        <authorList>
            <person name="Ploux O."/>
        </authorList>
    </citation>
    <scope>NUCLEOTIDE SEQUENCE</scope>
    <source>
        <strain evidence="1">UC10</strain>
    </source>
</reference>
<dbReference type="PANTHER" id="PTHR13158:SF5">
    <property type="entry name" value="NAD KINASE 2, MITOCHONDRIAL"/>
    <property type="match status" value="1"/>
</dbReference>
<evidence type="ECO:0008006" key="2">
    <source>
        <dbReference type="Google" id="ProtNLM"/>
    </source>
</evidence>